<feature type="domain" description="Carrier" evidence="5">
    <location>
        <begin position="1080"/>
        <end position="1156"/>
    </location>
</feature>
<dbReference type="InterPro" id="IPR057326">
    <property type="entry name" value="KR_dom"/>
</dbReference>
<dbReference type="PANTHER" id="PTHR43775:SF37">
    <property type="entry name" value="SI:DKEY-61P9.11"/>
    <property type="match status" value="1"/>
</dbReference>
<evidence type="ECO:0000256" key="1">
    <source>
        <dbReference type="ARBA" id="ARBA00022450"/>
    </source>
</evidence>
<dbReference type="SMART" id="SM00823">
    <property type="entry name" value="PKS_PP"/>
    <property type="match status" value="2"/>
</dbReference>
<dbReference type="Pfam" id="PF16197">
    <property type="entry name" value="KAsynt_C_assoc"/>
    <property type="match status" value="2"/>
</dbReference>
<feature type="domain" description="Ketosynthase family 3 (KS3)" evidence="6">
    <location>
        <begin position="1177"/>
        <end position="1602"/>
    </location>
</feature>
<dbReference type="InterPro" id="IPR013968">
    <property type="entry name" value="PKS_KR"/>
</dbReference>
<feature type="region of interest" description="Disordered" evidence="4">
    <location>
        <begin position="1764"/>
        <end position="1830"/>
    </location>
</feature>
<dbReference type="RefSeq" id="WP_344974030.1">
    <property type="nucleotide sequence ID" value="NZ_BAABDD010000021.1"/>
</dbReference>
<dbReference type="SUPFAM" id="SSF51735">
    <property type="entry name" value="NAD(P)-binding Rossmann-fold domains"/>
    <property type="match status" value="1"/>
</dbReference>
<dbReference type="Gene3D" id="1.10.1200.10">
    <property type="entry name" value="ACP-like"/>
    <property type="match status" value="2"/>
</dbReference>
<comment type="caution">
    <text evidence="7">The sequence shown here is derived from an EMBL/GenBank/DDBJ whole genome shotgun (WGS) entry which is preliminary data.</text>
</comment>
<dbReference type="InterPro" id="IPR020841">
    <property type="entry name" value="PKS_Beta-ketoAc_synthase_dom"/>
</dbReference>
<evidence type="ECO:0000256" key="4">
    <source>
        <dbReference type="SAM" id="MobiDB-lite"/>
    </source>
</evidence>
<sequence>MDARDILTRLSNGELDLGEASVRLRGLDRAATGSQEPQTGAPAREPIAVIGLSARFPGSEDADQFWDHLLEGTDSVTQVPADRWPIERYHDADPGAVGTTSSKWGAFIADATAFDAEFFGMTPREAELTDPQARLFLQEAWRALENAGQLPAELAGSRCGVYAGVMLNDYVNRIERSSPHSRLPQVMQGNSNSMVTARLAYRLDLRGPTATVDTACSSSLTALHMACQSLWLDEADMMVVGGVTLYFTELPYVYMSGAGMLSPSGSERAFDAGADGIVPGEGCAVVVLKHLSRALADGDPVRAVIRASGTNSDGQTNGITAPSGASQAALIRQTYERFGVDPATIDYVECHGTGTPLGDPIEVGALNEAFRGSGAPAGSVPIGSVKSNIGHTSAAAGLAGLVKAMGVVNSGEVPPTLHQERVNPRLPLSEGPFTVADRRMTLREPPRPKRAAVSSFGFSGTNAHVVVEQPPEPPARAVSDEPAVVVLSARHPEGLAAAKRALRRWLAGPGAAAALCDVAHTLAVARTHHSHREALVVRDRAELLAALEGRQVSPAPAHLAELAQRYLAGEDVDWAEVYPPATHRRLALPGSSFADDRYAVAPEEPGGRGQSRAGTEPVPLPRQEDPRVAELTLLQPVWTHRPEPAAEAAAGAVAVHDPRGDLVAALPGAHSTSSLDTQPAAVVLRLDHAESAALVEAFEVVRGVLSSGTRDRPLTLLVLTADPALAPAAAAFLRSVCGENPRVSGRAVLVDDTGAAAAPVVQAELAAPGTLTEMCVDRRAGTREVMAWQSLHTADTRPEAFRVGGVYLVTGGAGGIGRALTAHLVDRYSARVVVCGRTPWEELAPEARPPLRAGAVRYVAADTADPDAVVELVGDILATEGELHGVLHAAGLVRDAFLTRKAPQDLEAVLRPKVDGVRALDLATRDLPLDMFVLFSSVAAVTGNIGQADYAFGNGYLDGFAHDRARLVRHGLRSGRTLSVDWPLWDGDGMSVPEPVRAFLRKQTGMEPLPVPLGLAALERLLRADEHRLGPVVSVFHGDSDSWFRHLHEQGLVGTGDESDGAMHSGGDAPHPEVAPVAPEAAQELRDRVVDAFAEALGRPPGSLAPSTTIESLGLDSLMIRTIVGELNRTVGPVGPEHVYGARDLAELAGHFSALDADPPAAAVPSGAAVPRPLGRERGYAIVGLAGRYPDAPDTATFWSNLRAGRDTVADLPTDRWAGADDVRAKGHFLRGIDRFDPEFFGLAEYESALADPQERLFLEVAWEALEDAGHAGGRLDRLEAADGTPRSVGVFVGVTSSDYQLLGAERWAHGHRTMPTGHYWSLANRLSYLLDLRGPSQPVDTACSSSLVALHMACESIQRGECAAALVGGVNLYLHPSRLRMLRQSGFLAEDGRCRSFGAGGAGFGPGEGVGAVLVKPLEDAVAHGDQIHGVVLGSAVAHGGRTNGYTAPSPDAQARVVRRALERAQVDPSTVTAVEAHGTGTELGDPVEVAALEQTYGRPGAPPCSLGSVKSAIGHGESVAGLAALTKVLLQMRHGILAPTLHADTVNPNLRLDATRFELQHEQGEWLPPLREDQTTRMPRRAGISSFGAGGVNAHVVVEEYRERRTVATGDDGPQLLVLSGPTPQHVTATAERIAEWSRKVLAAEEEVDLAALARTLREGRAAGSCRLAAVVRNTAEIAERLTSPDVPVSDLRDRSNGHALAGLLEAEDLLERLWSNGRLHAIGRLWLDGLDVPWERLGGSPPQPIVAVPPSALLSRPLWFTDQGTHAPAPHTAPAPQPAPEPAPAPGAVPWTEPQAPRQAGAPEAEAGTVAPQTSSEPSSEPAEDDEAVLTALRRITEPKIPGGTGAVDLECALPELGVDSVNLMNLRFEIDELFGLSIPLEELADQTVSQIARQIASHNGRQ</sequence>
<dbReference type="SUPFAM" id="SSF53901">
    <property type="entry name" value="Thiolase-like"/>
    <property type="match status" value="2"/>
</dbReference>
<dbReference type="Pfam" id="PF00550">
    <property type="entry name" value="PP-binding"/>
    <property type="match status" value="2"/>
</dbReference>
<evidence type="ECO:0000313" key="8">
    <source>
        <dbReference type="Proteomes" id="UP001500908"/>
    </source>
</evidence>
<dbReference type="PANTHER" id="PTHR43775">
    <property type="entry name" value="FATTY ACID SYNTHASE"/>
    <property type="match status" value="1"/>
</dbReference>
<dbReference type="InterPro" id="IPR020806">
    <property type="entry name" value="PKS_PP-bd"/>
</dbReference>
<keyword evidence="2" id="KW-0597">Phosphoprotein</keyword>
<keyword evidence="1" id="KW-0596">Phosphopantetheine</keyword>
<gene>
    <name evidence="7" type="ORF">GCM10022402_37810</name>
</gene>
<dbReference type="InterPro" id="IPR014030">
    <property type="entry name" value="Ketoacyl_synth_N"/>
</dbReference>
<feature type="compositionally biased region" description="Pro residues" evidence="4">
    <location>
        <begin position="1774"/>
        <end position="1790"/>
    </location>
</feature>
<dbReference type="Pfam" id="PF02801">
    <property type="entry name" value="Ketoacyl-synt_C"/>
    <property type="match status" value="2"/>
</dbReference>
<organism evidence="7 8">
    <name type="scientific">Salinactinospora qingdaonensis</name>
    <dbReference type="NCBI Taxonomy" id="702744"/>
    <lineage>
        <taxon>Bacteria</taxon>
        <taxon>Bacillati</taxon>
        <taxon>Actinomycetota</taxon>
        <taxon>Actinomycetes</taxon>
        <taxon>Streptosporangiales</taxon>
        <taxon>Nocardiopsidaceae</taxon>
        <taxon>Salinactinospora</taxon>
    </lineage>
</organism>
<dbReference type="SMART" id="SM00825">
    <property type="entry name" value="PKS_KS"/>
    <property type="match status" value="2"/>
</dbReference>
<dbReference type="Gene3D" id="3.40.47.10">
    <property type="match status" value="2"/>
</dbReference>
<dbReference type="Proteomes" id="UP001500908">
    <property type="component" value="Unassembled WGS sequence"/>
</dbReference>
<evidence type="ECO:0000259" key="5">
    <source>
        <dbReference type="PROSITE" id="PS50075"/>
    </source>
</evidence>
<dbReference type="Pfam" id="PF08659">
    <property type="entry name" value="KR"/>
    <property type="match status" value="1"/>
</dbReference>
<evidence type="ECO:0000256" key="3">
    <source>
        <dbReference type="ARBA" id="ARBA00022679"/>
    </source>
</evidence>
<dbReference type="PROSITE" id="PS00012">
    <property type="entry name" value="PHOSPHOPANTETHEINE"/>
    <property type="match status" value="1"/>
</dbReference>
<dbReference type="Gene3D" id="1.10.1240.100">
    <property type="match status" value="2"/>
</dbReference>
<dbReference type="InterPro" id="IPR032821">
    <property type="entry name" value="PKS_assoc"/>
</dbReference>
<keyword evidence="3" id="KW-0808">Transferase</keyword>
<dbReference type="InterPro" id="IPR050091">
    <property type="entry name" value="PKS_NRPS_Biosynth_Enz"/>
</dbReference>
<feature type="domain" description="Ketosynthase family 3 (KS3)" evidence="6">
    <location>
        <begin position="44"/>
        <end position="469"/>
    </location>
</feature>
<dbReference type="PROSITE" id="PS52004">
    <property type="entry name" value="KS3_2"/>
    <property type="match status" value="2"/>
</dbReference>
<evidence type="ECO:0008006" key="9">
    <source>
        <dbReference type="Google" id="ProtNLM"/>
    </source>
</evidence>
<evidence type="ECO:0000259" key="6">
    <source>
        <dbReference type="PROSITE" id="PS52004"/>
    </source>
</evidence>
<keyword evidence="8" id="KW-1185">Reference proteome</keyword>
<dbReference type="Pfam" id="PF00109">
    <property type="entry name" value="ketoacyl-synt"/>
    <property type="match status" value="2"/>
</dbReference>
<name>A0ABP7G8I0_9ACTN</name>
<protein>
    <recommendedName>
        <fullName evidence="9">Acyl transferase domain-containing protein</fullName>
    </recommendedName>
</protein>
<accession>A0ABP7G8I0</accession>
<reference evidence="8" key="1">
    <citation type="journal article" date="2019" name="Int. J. Syst. Evol. Microbiol.">
        <title>The Global Catalogue of Microorganisms (GCM) 10K type strain sequencing project: providing services to taxonomists for standard genome sequencing and annotation.</title>
        <authorList>
            <consortium name="The Broad Institute Genomics Platform"/>
            <consortium name="The Broad Institute Genome Sequencing Center for Infectious Disease"/>
            <person name="Wu L."/>
            <person name="Ma J."/>
        </authorList>
    </citation>
    <scope>NUCLEOTIDE SEQUENCE [LARGE SCALE GENOMIC DNA]</scope>
    <source>
        <strain evidence="8">JCM 17137</strain>
    </source>
</reference>
<dbReference type="InterPro" id="IPR014031">
    <property type="entry name" value="Ketoacyl_synth_C"/>
</dbReference>
<evidence type="ECO:0000313" key="7">
    <source>
        <dbReference type="EMBL" id="GAA3755672.1"/>
    </source>
</evidence>
<dbReference type="CDD" id="cd00833">
    <property type="entry name" value="PKS"/>
    <property type="match status" value="2"/>
</dbReference>
<dbReference type="PROSITE" id="PS50075">
    <property type="entry name" value="CARRIER"/>
    <property type="match status" value="2"/>
</dbReference>
<dbReference type="InterPro" id="IPR018201">
    <property type="entry name" value="Ketoacyl_synth_AS"/>
</dbReference>
<dbReference type="SUPFAM" id="SSF47336">
    <property type="entry name" value="ACP-like"/>
    <property type="match status" value="2"/>
</dbReference>
<dbReference type="InterPro" id="IPR009081">
    <property type="entry name" value="PP-bd_ACP"/>
</dbReference>
<dbReference type="Gene3D" id="3.40.50.720">
    <property type="entry name" value="NAD(P)-binding Rossmann-like Domain"/>
    <property type="match status" value="1"/>
</dbReference>
<dbReference type="InterPro" id="IPR016039">
    <property type="entry name" value="Thiolase-like"/>
</dbReference>
<dbReference type="InterPro" id="IPR006162">
    <property type="entry name" value="Ppantetheine_attach_site"/>
</dbReference>
<feature type="region of interest" description="Disordered" evidence="4">
    <location>
        <begin position="598"/>
        <end position="622"/>
    </location>
</feature>
<dbReference type="SMART" id="SM00822">
    <property type="entry name" value="PKS_KR"/>
    <property type="match status" value="1"/>
</dbReference>
<dbReference type="CDD" id="cd08953">
    <property type="entry name" value="KR_2_SDR_x"/>
    <property type="match status" value="1"/>
</dbReference>
<proteinExistence type="predicted"/>
<dbReference type="EMBL" id="BAABDD010000021">
    <property type="protein sequence ID" value="GAA3755672.1"/>
    <property type="molecule type" value="Genomic_DNA"/>
</dbReference>
<dbReference type="InterPro" id="IPR036291">
    <property type="entry name" value="NAD(P)-bd_dom_sf"/>
</dbReference>
<evidence type="ECO:0000256" key="2">
    <source>
        <dbReference type="ARBA" id="ARBA00022553"/>
    </source>
</evidence>
<feature type="domain" description="Carrier" evidence="5">
    <location>
        <begin position="1827"/>
        <end position="1906"/>
    </location>
</feature>
<dbReference type="InterPro" id="IPR036736">
    <property type="entry name" value="ACP-like_sf"/>
</dbReference>
<dbReference type="PROSITE" id="PS00606">
    <property type="entry name" value="KS3_1"/>
    <property type="match status" value="2"/>
</dbReference>